<accession>F0P0N5</accession>
<gene>
    <name evidence="7" type="ordered locus">Weevi_1846</name>
</gene>
<dbReference type="Gene3D" id="1.10.10.10">
    <property type="entry name" value="Winged helix-like DNA-binding domain superfamily/Winged helix DNA-binding domain"/>
    <property type="match status" value="1"/>
</dbReference>
<evidence type="ECO:0000313" key="7">
    <source>
        <dbReference type="EMBL" id="ADX68534.1"/>
    </source>
</evidence>
<dbReference type="Gene3D" id="1.10.1740.10">
    <property type="match status" value="1"/>
</dbReference>
<dbReference type="PANTHER" id="PTHR43133">
    <property type="entry name" value="RNA POLYMERASE ECF-TYPE SIGMA FACTO"/>
    <property type="match status" value="1"/>
</dbReference>
<evidence type="ECO:0000259" key="6">
    <source>
        <dbReference type="Pfam" id="PF08281"/>
    </source>
</evidence>
<organism evidence="7 8">
    <name type="scientific">Weeksella virosa (strain ATCC 43766 / DSM 16922 / JCM 21250 / CCUG 30538 / CDC 9751 / IAM 14551 / NBRC 16016 / NCTC 11634 / CL345/78)</name>
    <dbReference type="NCBI Taxonomy" id="865938"/>
    <lineage>
        <taxon>Bacteria</taxon>
        <taxon>Pseudomonadati</taxon>
        <taxon>Bacteroidota</taxon>
        <taxon>Flavobacteriia</taxon>
        <taxon>Flavobacteriales</taxon>
        <taxon>Weeksellaceae</taxon>
        <taxon>Weeksella</taxon>
    </lineage>
</organism>
<dbReference type="EMBL" id="CP002455">
    <property type="protein sequence ID" value="ADX68534.1"/>
    <property type="molecule type" value="Genomic_DNA"/>
</dbReference>
<dbReference type="PANTHER" id="PTHR43133:SF46">
    <property type="entry name" value="RNA POLYMERASE SIGMA-70 FACTOR ECF SUBFAMILY"/>
    <property type="match status" value="1"/>
</dbReference>
<dbReference type="Pfam" id="PF08281">
    <property type="entry name" value="Sigma70_r4_2"/>
    <property type="match status" value="1"/>
</dbReference>
<evidence type="ECO:0000256" key="1">
    <source>
        <dbReference type="ARBA" id="ARBA00010641"/>
    </source>
</evidence>
<dbReference type="SUPFAM" id="SSF88659">
    <property type="entry name" value="Sigma3 and sigma4 domains of RNA polymerase sigma factors"/>
    <property type="match status" value="1"/>
</dbReference>
<sequence length="189" mass="22665">MKISKTLEEKQFDQIYFQYHSSIYRNIRKLIYDEDIALDILQEVFITLWNHRAEKLADTALAGWLFTVSYNKSIDYLRKTIKEEIAESDKIFSIQSNYEESLEFEQQYSLKLELIEEAVENLSPRRKEVFRLCRFEGYTKDEVAQMLKISTDSVSDYLKQANQFIREYIQKEYPTYSSLFVLSCLIKFF</sequence>
<dbReference type="GO" id="GO:0006352">
    <property type="term" value="P:DNA-templated transcription initiation"/>
    <property type="evidence" value="ECO:0007669"/>
    <property type="project" value="InterPro"/>
</dbReference>
<evidence type="ECO:0000256" key="4">
    <source>
        <dbReference type="ARBA" id="ARBA00023163"/>
    </source>
</evidence>
<evidence type="ECO:0000256" key="2">
    <source>
        <dbReference type="ARBA" id="ARBA00023015"/>
    </source>
</evidence>
<protein>
    <submittedName>
        <fullName evidence="7">RNA polymerase, sigma-24 subunit, ECF subfamily</fullName>
    </submittedName>
</protein>
<dbReference type="Proteomes" id="UP000008641">
    <property type="component" value="Chromosome"/>
</dbReference>
<evidence type="ECO:0000256" key="3">
    <source>
        <dbReference type="ARBA" id="ARBA00023082"/>
    </source>
</evidence>
<dbReference type="InterPro" id="IPR039425">
    <property type="entry name" value="RNA_pol_sigma-70-like"/>
</dbReference>
<keyword evidence="3" id="KW-0731">Sigma factor</keyword>
<dbReference type="KEGG" id="wvi:Weevi_1846"/>
<proteinExistence type="inferred from homology"/>
<dbReference type="InterPro" id="IPR014284">
    <property type="entry name" value="RNA_pol_sigma-70_dom"/>
</dbReference>
<keyword evidence="4" id="KW-0804">Transcription</keyword>
<dbReference type="InterPro" id="IPR013324">
    <property type="entry name" value="RNA_pol_sigma_r3/r4-like"/>
</dbReference>
<dbReference type="InterPro" id="IPR013325">
    <property type="entry name" value="RNA_pol_sigma_r2"/>
</dbReference>
<dbReference type="GO" id="GO:0016987">
    <property type="term" value="F:sigma factor activity"/>
    <property type="evidence" value="ECO:0007669"/>
    <property type="project" value="UniProtKB-KW"/>
</dbReference>
<dbReference type="InterPro" id="IPR036388">
    <property type="entry name" value="WH-like_DNA-bd_sf"/>
</dbReference>
<comment type="similarity">
    <text evidence="1">Belongs to the sigma-70 factor family. ECF subfamily.</text>
</comment>
<dbReference type="NCBIfam" id="TIGR02937">
    <property type="entry name" value="sigma70-ECF"/>
    <property type="match status" value="1"/>
</dbReference>
<dbReference type="InterPro" id="IPR013249">
    <property type="entry name" value="RNA_pol_sigma70_r4_t2"/>
</dbReference>
<dbReference type="GO" id="GO:0003677">
    <property type="term" value="F:DNA binding"/>
    <property type="evidence" value="ECO:0007669"/>
    <property type="project" value="InterPro"/>
</dbReference>
<feature type="domain" description="RNA polymerase sigma factor 70 region 4 type 2" evidence="6">
    <location>
        <begin position="113"/>
        <end position="161"/>
    </location>
</feature>
<dbReference type="SUPFAM" id="SSF88946">
    <property type="entry name" value="Sigma2 domain of RNA polymerase sigma factors"/>
    <property type="match status" value="1"/>
</dbReference>
<dbReference type="Pfam" id="PF04542">
    <property type="entry name" value="Sigma70_r2"/>
    <property type="match status" value="1"/>
</dbReference>
<dbReference type="eggNOG" id="COG1595">
    <property type="taxonomic scope" value="Bacteria"/>
</dbReference>
<evidence type="ECO:0000259" key="5">
    <source>
        <dbReference type="Pfam" id="PF04542"/>
    </source>
</evidence>
<dbReference type="HOGENOM" id="CLU_047691_4_1_10"/>
<dbReference type="STRING" id="865938.Weevi_1846"/>
<name>F0P0N5_WEEVC</name>
<keyword evidence="2" id="KW-0805">Transcription regulation</keyword>
<keyword evidence="8" id="KW-1185">Reference proteome</keyword>
<evidence type="ECO:0000313" key="8">
    <source>
        <dbReference type="Proteomes" id="UP000008641"/>
    </source>
</evidence>
<dbReference type="AlphaFoldDB" id="F0P0N5"/>
<reference evidence="8" key="2">
    <citation type="journal article" date="2011" name="Stand. Genomic Sci.">
        <title>Complete genome sequence of Weeksella virosa type strain (9751T).</title>
        <authorList>
            <person name="Lang E."/>
            <person name="Teshima H."/>
            <person name="Lucas S."/>
            <person name="Lapidus A."/>
            <person name="Hammon N."/>
            <person name="Deshpande S."/>
            <person name="Nolan M."/>
            <person name="Cheng J."/>
            <person name="Pitluck S."/>
            <person name="Liolios K."/>
            <person name="Pagani I."/>
            <person name="Mikhailova N."/>
            <person name="Ivanova N."/>
            <person name="Mavromatis K."/>
            <person name="Pati A."/>
            <person name="Tapia R."/>
            <person name="Han C."/>
            <person name="Goodwin L."/>
            <person name="Chen A."/>
            <person name="Palaniappan K."/>
            <person name="Land M."/>
            <person name="Hauser L."/>
            <person name="Chang Y."/>
            <person name="Jeffries C."/>
            <person name="Brambilla E."/>
            <person name="Kopitz M."/>
            <person name="Rohde M."/>
            <person name="Goker M."/>
            <person name="Tindall B."/>
            <person name="Detter J."/>
            <person name="Woyke T."/>
            <person name="Bristow J."/>
            <person name="Eisen J."/>
            <person name="Markowitz V."/>
            <person name="Hugenholtz P."/>
            <person name="Klenk H."/>
            <person name="Kyrpides N."/>
        </authorList>
    </citation>
    <scope>NUCLEOTIDE SEQUENCE [LARGE SCALE GENOMIC DNA]</scope>
    <source>
        <strain evidence="8">ATCC 43766 / DSM 16922 / JCM 21250 / NBRC 16016 / NCTC 11634 / CL345/78</strain>
    </source>
</reference>
<dbReference type="InterPro" id="IPR007627">
    <property type="entry name" value="RNA_pol_sigma70_r2"/>
</dbReference>
<reference evidence="7 8" key="1">
    <citation type="journal article" date="2011" name="Stand. Genomic Sci.">
        <title>Complete genome sequence of Weeksella virosa type strain (9751).</title>
        <authorList>
            <person name="Lang E."/>
            <person name="Teshima H."/>
            <person name="Lucas S."/>
            <person name="Lapidus A."/>
            <person name="Hammon N."/>
            <person name="Deshpande S."/>
            <person name="Nolan M."/>
            <person name="Cheng J.F."/>
            <person name="Pitluck S."/>
            <person name="Liolios K."/>
            <person name="Pagani I."/>
            <person name="Mikhailova N."/>
            <person name="Ivanova N."/>
            <person name="Mavromatis K."/>
            <person name="Pati A."/>
            <person name="Tapia R."/>
            <person name="Han C."/>
            <person name="Goodwin L."/>
            <person name="Chen A."/>
            <person name="Palaniappan K."/>
            <person name="Land M."/>
            <person name="Hauser L."/>
            <person name="Chang Y.J."/>
            <person name="Jeffries C.D."/>
            <person name="Brambilla E.M."/>
            <person name="Kopitz M."/>
            <person name="Rohde M."/>
            <person name="Goker M."/>
            <person name="Tindall B.J."/>
            <person name="Detter J.C."/>
            <person name="Woyke T."/>
            <person name="Bristow J."/>
            <person name="Eisen J.A."/>
            <person name="Markowitz V."/>
            <person name="Hugenholtz P."/>
            <person name="Klenk H.P."/>
            <person name="Kyrpides N.C."/>
        </authorList>
    </citation>
    <scope>NUCLEOTIDE SEQUENCE [LARGE SCALE GENOMIC DNA]</scope>
    <source>
        <strain evidence="8">ATCC 43766 / DSM 16922 / JCM 21250 / NBRC 16016 / NCTC 11634 / CL345/78</strain>
    </source>
</reference>
<feature type="domain" description="RNA polymerase sigma-70 region 2" evidence="5">
    <location>
        <begin position="18"/>
        <end position="79"/>
    </location>
</feature>